<proteinExistence type="predicted"/>
<dbReference type="Proteomes" id="UP000176420">
    <property type="component" value="Unassembled WGS sequence"/>
</dbReference>
<evidence type="ECO:0000313" key="2">
    <source>
        <dbReference type="Proteomes" id="UP000176420"/>
    </source>
</evidence>
<comment type="caution">
    <text evidence="1">The sequence shown here is derived from an EMBL/GenBank/DDBJ whole genome shotgun (WGS) entry which is preliminary data.</text>
</comment>
<dbReference type="SUPFAM" id="SSF81593">
    <property type="entry name" value="Nucleotidyltransferase substrate binding subunit/domain"/>
    <property type="match status" value="1"/>
</dbReference>
<accession>A0A1G2BGT4</accession>
<protein>
    <recommendedName>
        <fullName evidence="3">Nucleotidyltransferase</fullName>
    </recommendedName>
</protein>
<name>A0A1G2BGT4_9BACT</name>
<dbReference type="EMBL" id="MHKI01000003">
    <property type="protein sequence ID" value="OGY88275.1"/>
    <property type="molecule type" value="Genomic_DNA"/>
</dbReference>
<dbReference type="Pfam" id="PF08780">
    <property type="entry name" value="NTase_sub_bind"/>
    <property type="match status" value="1"/>
</dbReference>
<organism evidence="1 2">
    <name type="scientific">Candidatus Kerfeldbacteria bacterium RIFOXYB2_FULL_38_14</name>
    <dbReference type="NCBI Taxonomy" id="1798547"/>
    <lineage>
        <taxon>Bacteria</taxon>
        <taxon>Candidatus Kerfeldiibacteriota</taxon>
    </lineage>
</organism>
<dbReference type="AlphaFoldDB" id="A0A1G2BGT4"/>
<gene>
    <name evidence="1" type="ORF">A2319_03750</name>
</gene>
<dbReference type="NCBIfam" id="TIGR01987">
    <property type="entry name" value="HI0074"/>
    <property type="match status" value="1"/>
</dbReference>
<dbReference type="InterPro" id="IPR010235">
    <property type="entry name" value="HepT"/>
</dbReference>
<reference evidence="1 2" key="1">
    <citation type="journal article" date="2016" name="Nat. Commun.">
        <title>Thousands of microbial genomes shed light on interconnected biogeochemical processes in an aquifer system.</title>
        <authorList>
            <person name="Anantharaman K."/>
            <person name="Brown C.T."/>
            <person name="Hug L.A."/>
            <person name="Sharon I."/>
            <person name="Castelle C.J."/>
            <person name="Probst A.J."/>
            <person name="Thomas B.C."/>
            <person name="Singh A."/>
            <person name="Wilkins M.J."/>
            <person name="Karaoz U."/>
            <person name="Brodie E.L."/>
            <person name="Williams K.H."/>
            <person name="Hubbard S.S."/>
            <person name="Banfield J.F."/>
        </authorList>
    </citation>
    <scope>NUCLEOTIDE SEQUENCE [LARGE SCALE GENOMIC DNA]</scope>
</reference>
<dbReference type="Gene3D" id="1.20.120.330">
    <property type="entry name" value="Nucleotidyltransferases domain 2"/>
    <property type="match status" value="1"/>
</dbReference>
<sequence>MKEIIESFKLSVQRFEEILQEKPSISIHDASIQRFEFTTELAWKSIQKFLRNEEIVCRSPKQCLKEAFSFELVEDDERWIAIMEDRNLTSHTYNETTAEEVYKRLPNYLPLFKKLLSSLEKNIK</sequence>
<evidence type="ECO:0008006" key="3">
    <source>
        <dbReference type="Google" id="ProtNLM"/>
    </source>
</evidence>
<evidence type="ECO:0000313" key="1">
    <source>
        <dbReference type="EMBL" id="OGY88275.1"/>
    </source>
</evidence>